<dbReference type="InterPro" id="IPR002181">
    <property type="entry name" value="Fibrinogen_a/b/g_C_dom"/>
</dbReference>
<organism evidence="3">
    <name type="scientific">Bactrocera dorsalis</name>
    <name type="common">Oriental fruit fly</name>
    <name type="synonym">Dacus dorsalis</name>
    <dbReference type="NCBI Taxonomy" id="27457"/>
    <lineage>
        <taxon>Eukaryota</taxon>
        <taxon>Metazoa</taxon>
        <taxon>Ecdysozoa</taxon>
        <taxon>Arthropoda</taxon>
        <taxon>Hexapoda</taxon>
        <taxon>Insecta</taxon>
        <taxon>Pterygota</taxon>
        <taxon>Neoptera</taxon>
        <taxon>Endopterygota</taxon>
        <taxon>Diptera</taxon>
        <taxon>Brachycera</taxon>
        <taxon>Muscomorpha</taxon>
        <taxon>Tephritoidea</taxon>
        <taxon>Tephritidae</taxon>
        <taxon>Bactrocera</taxon>
        <taxon>Bactrocera</taxon>
    </lineage>
</organism>
<reference evidence="3" key="1">
    <citation type="journal article" date="2014" name="BMC Genomics">
        <title>Characterizing the developmental transcriptome of the oriental fruit fly, Bactrocera dorsalis (Diptera: Tephritidae) through comparative genomic analysis with Drosophila melanogaster utilizing modENCODE datasets.</title>
        <authorList>
            <person name="Geib S.M."/>
            <person name="Calla B."/>
            <person name="Hall B."/>
            <person name="Hou S."/>
            <person name="Manoukis N.C."/>
        </authorList>
    </citation>
    <scope>NUCLEOTIDE SEQUENCE</scope>
    <source>
        <strain evidence="3">Punador</strain>
    </source>
</reference>
<feature type="domain" description="Fibrinogen C-terminal" evidence="2">
    <location>
        <begin position="103"/>
        <end position="243"/>
    </location>
</feature>
<gene>
    <name evidence="3" type="primary">ANGL1</name>
</gene>
<dbReference type="InterPro" id="IPR014716">
    <property type="entry name" value="Fibrinogen_a/b/g_C_1"/>
</dbReference>
<protein>
    <submittedName>
        <fullName evidence="3">Angiopoietin-related protein 1</fullName>
    </submittedName>
</protein>
<dbReference type="OrthoDB" id="6703404at2759"/>
<dbReference type="EMBL" id="GAKP01002659">
    <property type="protein sequence ID" value="JAC56293.1"/>
    <property type="molecule type" value="Transcribed_RNA"/>
</dbReference>
<evidence type="ECO:0000259" key="2">
    <source>
        <dbReference type="Pfam" id="PF00147"/>
    </source>
</evidence>
<keyword evidence="1" id="KW-0472">Membrane</keyword>
<dbReference type="AlphaFoldDB" id="A0A034WRB4"/>
<sequence length="276" mass="32510">MCEKLIKYLLFFILTVQITVWIVVTRIMLRNDNWKTTADLEELSHENETQLIKMQKAPSYEQSIIMVRHFQAGAGGYIALTYNVFGHIIEHPHSALVTFPYYEVFEALDDYQPWLRVFLLRTTDQTKPQTWEQHLHGFEWDGQYFIGLELLHFIVNLQSVKLLALFRDEANTEYLRYAIYDDFRMGNVTEAYRIKKLGMFVGNTENWLSGYSDKAYIGFNVSDGEERQRYEDRCPMLALQGWWGGANIFCKLPLSFRGSLELYIRPFDSAFELMEV</sequence>
<evidence type="ECO:0000313" key="3">
    <source>
        <dbReference type="EMBL" id="JAC56293.1"/>
    </source>
</evidence>
<dbReference type="Gene3D" id="3.90.215.10">
    <property type="entry name" value="Gamma Fibrinogen, chain A, domain 1"/>
    <property type="match status" value="1"/>
</dbReference>
<dbReference type="SUPFAM" id="SSF56496">
    <property type="entry name" value="Fibrinogen C-terminal domain-like"/>
    <property type="match status" value="1"/>
</dbReference>
<evidence type="ECO:0000256" key="1">
    <source>
        <dbReference type="SAM" id="Phobius"/>
    </source>
</evidence>
<feature type="transmembrane region" description="Helical" evidence="1">
    <location>
        <begin position="6"/>
        <end position="24"/>
    </location>
</feature>
<keyword evidence="1" id="KW-0812">Transmembrane</keyword>
<accession>A0A034WRB4</accession>
<dbReference type="InterPro" id="IPR036056">
    <property type="entry name" value="Fibrinogen-like_C"/>
</dbReference>
<dbReference type="Pfam" id="PF00147">
    <property type="entry name" value="Fibrinogen_C"/>
    <property type="match status" value="1"/>
</dbReference>
<proteinExistence type="predicted"/>
<keyword evidence="1" id="KW-1133">Transmembrane helix</keyword>
<name>A0A034WRB4_BACDO</name>